<keyword evidence="1" id="KW-1133">Transmembrane helix</keyword>
<evidence type="ECO:0000313" key="3">
    <source>
        <dbReference type="Proteomes" id="UP001300096"/>
    </source>
</evidence>
<sequence>MSELRPRRAWLLLLAIGILSLAAAAFLAFSPGFRLAPPTPFGETMEVELSAGTHAVYVTPSDRWGDIDCTGTVADGGEVQLRPDMTQQNLLVPEAWDAQGSFVTDTEGTTALTCDGPVEGGRFTVGPVQSLFDIGGAAAAGVLAVVLLVLGVILRVARPRPRA</sequence>
<feature type="transmembrane region" description="Helical" evidence="1">
    <location>
        <begin position="134"/>
        <end position="157"/>
    </location>
</feature>
<accession>A0ABT0FBA8</accession>
<protein>
    <recommendedName>
        <fullName evidence="4">Sortase</fullName>
    </recommendedName>
</protein>
<gene>
    <name evidence="2" type="ORF">KZC51_04285</name>
</gene>
<dbReference type="EMBL" id="JAHWXN010000001">
    <property type="protein sequence ID" value="MCK2035348.1"/>
    <property type="molecule type" value="Genomic_DNA"/>
</dbReference>
<dbReference type="RefSeq" id="WP_247628776.1">
    <property type="nucleotide sequence ID" value="NZ_JAHWXN010000001.1"/>
</dbReference>
<proteinExistence type="predicted"/>
<name>A0ABT0FBA8_9MICO</name>
<keyword evidence="1" id="KW-0812">Transmembrane</keyword>
<keyword evidence="3" id="KW-1185">Reference proteome</keyword>
<reference evidence="2 3" key="1">
    <citation type="submission" date="2021-06" db="EMBL/GenBank/DDBJ databases">
        <title>Genome-based taxonomic framework of Microbacterium strains isolated from marine environment, the description of four new species and reclassification of four preexisting species.</title>
        <authorList>
            <person name="Lee S.D."/>
            <person name="Kim S.-M."/>
            <person name="Byeon Y.-S."/>
            <person name="Yang H.L."/>
            <person name="Kim I.S."/>
        </authorList>
    </citation>
    <scope>NUCLEOTIDE SEQUENCE [LARGE SCALE GENOMIC DNA]</scope>
    <source>
        <strain evidence="2 3">SSW1-49</strain>
    </source>
</reference>
<dbReference type="Proteomes" id="UP001300096">
    <property type="component" value="Unassembled WGS sequence"/>
</dbReference>
<organism evidence="2 3">
    <name type="scientific">Microbacterium croceum</name>
    <dbReference type="NCBI Taxonomy" id="2851645"/>
    <lineage>
        <taxon>Bacteria</taxon>
        <taxon>Bacillati</taxon>
        <taxon>Actinomycetota</taxon>
        <taxon>Actinomycetes</taxon>
        <taxon>Micrococcales</taxon>
        <taxon>Microbacteriaceae</taxon>
        <taxon>Microbacterium</taxon>
    </lineage>
</organism>
<evidence type="ECO:0000256" key="1">
    <source>
        <dbReference type="SAM" id="Phobius"/>
    </source>
</evidence>
<evidence type="ECO:0000313" key="2">
    <source>
        <dbReference type="EMBL" id="MCK2035348.1"/>
    </source>
</evidence>
<keyword evidence="1" id="KW-0472">Membrane</keyword>
<comment type="caution">
    <text evidence="2">The sequence shown here is derived from an EMBL/GenBank/DDBJ whole genome shotgun (WGS) entry which is preliminary data.</text>
</comment>
<evidence type="ECO:0008006" key="4">
    <source>
        <dbReference type="Google" id="ProtNLM"/>
    </source>
</evidence>